<dbReference type="RefSeq" id="WP_094013955.1">
    <property type="nucleotide sequence ID" value="NZ_NMQW01000008.1"/>
</dbReference>
<dbReference type="GO" id="GO:0008237">
    <property type="term" value="F:metallopeptidase activity"/>
    <property type="evidence" value="ECO:0007669"/>
    <property type="project" value="UniProtKB-KW"/>
</dbReference>
<feature type="transmembrane region" description="Helical" evidence="1">
    <location>
        <begin position="274"/>
        <end position="294"/>
    </location>
</feature>
<feature type="transmembrane region" description="Helical" evidence="1">
    <location>
        <begin position="443"/>
        <end position="462"/>
    </location>
</feature>
<dbReference type="EMBL" id="NMQW01000008">
    <property type="protein sequence ID" value="OXM87207.1"/>
    <property type="molecule type" value="Genomic_DNA"/>
</dbReference>
<reference evidence="3 4" key="1">
    <citation type="submission" date="2017-07" db="EMBL/GenBank/DDBJ databases">
        <title>Genome sequencing and assembly of Paenibacillus rigui.</title>
        <authorList>
            <person name="Mayilraj S."/>
        </authorList>
    </citation>
    <scope>NUCLEOTIDE SEQUENCE [LARGE SCALE GENOMIC DNA]</scope>
    <source>
        <strain evidence="3 4">JCM 16352</strain>
    </source>
</reference>
<sequence>MAKRRLEFSLPLLAVIGIVLYLAVLFSSSYLEEDSPHQETLPDLPTVTKQQAGEAAVKFTQQTFQLSPNHRVSTLYQSHAERSGYLQKEDLVGTYAERFKDYPIDYYEVEINDDTTQATYYIDVNFTNLQILGWESYTPKEAKQPVAAPETGDAQRVAEQTLQSRGYQVRQFERIEPAPEEHPPDNSSAAAGTLFVYQSKEQAIGKAKLQLKVTVQHSKATAFHAVFDIPASFRSWQDEQNDNASTMTRISLLFSLGMALASFYIVFRYRREITFLTGLMLTALFLVIYIANNFNMVPALRTSHSAGPSQWETMFNLWFMNIIIAIMAVSVYFAFLAGRQMWLRKGWSPWPLWHEPGFSRRLRTSVIQGYLLCLFILGVQQTLFFGAEQWFDVWAVNDPSDSVLNMVYPALFPLMAWAAAISEESVYRLFGIPFFMKMIRNRFLAVLIPSMIWALSHTQYPIYPVYTRFVEVTIIGLIFGYAFLKYGFLTVLFAHASMDSILMGLSLMDMGDVPHNLIGGFYIVFPALLGWLIAWVRDNTRKTPHGLTG</sequence>
<dbReference type="InterPro" id="IPR003675">
    <property type="entry name" value="Rce1/LyrA-like_dom"/>
</dbReference>
<gene>
    <name evidence="3" type="ORF">CF651_06055</name>
</gene>
<dbReference type="GO" id="GO:0004175">
    <property type="term" value="F:endopeptidase activity"/>
    <property type="evidence" value="ECO:0007669"/>
    <property type="project" value="UniProtKB-ARBA"/>
</dbReference>
<evidence type="ECO:0000313" key="3">
    <source>
        <dbReference type="EMBL" id="OXM87207.1"/>
    </source>
</evidence>
<keyword evidence="4" id="KW-1185">Reference proteome</keyword>
<proteinExistence type="predicted"/>
<protein>
    <submittedName>
        <fullName evidence="3">CPBP family intramembrane metalloprotease domain-containing protein</fullName>
    </submittedName>
</protein>
<feature type="transmembrane region" description="Helical" evidence="1">
    <location>
        <begin position="517"/>
        <end position="536"/>
    </location>
</feature>
<evidence type="ECO:0000259" key="2">
    <source>
        <dbReference type="Pfam" id="PF02517"/>
    </source>
</evidence>
<feature type="transmembrane region" description="Helical" evidence="1">
    <location>
        <begin position="369"/>
        <end position="391"/>
    </location>
</feature>
<comment type="caution">
    <text evidence="3">The sequence shown here is derived from an EMBL/GenBank/DDBJ whole genome shotgun (WGS) entry which is preliminary data.</text>
</comment>
<dbReference type="OrthoDB" id="2675631at2"/>
<feature type="transmembrane region" description="Helical" evidence="1">
    <location>
        <begin position="314"/>
        <end position="335"/>
    </location>
</feature>
<keyword evidence="3" id="KW-0378">Hydrolase</keyword>
<keyword evidence="3" id="KW-0645">Protease</keyword>
<feature type="transmembrane region" description="Helical" evidence="1">
    <location>
        <begin position="12"/>
        <end position="31"/>
    </location>
</feature>
<dbReference type="GO" id="GO:0080120">
    <property type="term" value="P:CAAX-box protein maturation"/>
    <property type="evidence" value="ECO:0007669"/>
    <property type="project" value="UniProtKB-ARBA"/>
</dbReference>
<accession>A0A229UUC9</accession>
<name>A0A229UUC9_9BACL</name>
<keyword evidence="1" id="KW-1133">Transmembrane helix</keyword>
<evidence type="ECO:0000256" key="1">
    <source>
        <dbReference type="SAM" id="Phobius"/>
    </source>
</evidence>
<feature type="domain" description="CAAX prenyl protease 2/Lysostaphin resistance protein A-like" evidence="2">
    <location>
        <begin position="410"/>
        <end position="500"/>
    </location>
</feature>
<dbReference type="AlphaFoldDB" id="A0A229UUC9"/>
<organism evidence="3 4">
    <name type="scientific">Paenibacillus rigui</name>
    <dbReference type="NCBI Taxonomy" id="554312"/>
    <lineage>
        <taxon>Bacteria</taxon>
        <taxon>Bacillati</taxon>
        <taxon>Bacillota</taxon>
        <taxon>Bacilli</taxon>
        <taxon>Bacillales</taxon>
        <taxon>Paenibacillaceae</taxon>
        <taxon>Paenibacillus</taxon>
    </lineage>
</organism>
<feature type="transmembrane region" description="Helical" evidence="1">
    <location>
        <begin position="474"/>
        <end position="496"/>
    </location>
</feature>
<dbReference type="Pfam" id="PF02517">
    <property type="entry name" value="Rce1-like"/>
    <property type="match status" value="1"/>
</dbReference>
<keyword evidence="3" id="KW-0482">Metalloprotease</keyword>
<feature type="transmembrane region" description="Helical" evidence="1">
    <location>
        <begin position="250"/>
        <end position="267"/>
    </location>
</feature>
<keyword evidence="1" id="KW-0472">Membrane</keyword>
<feature type="transmembrane region" description="Helical" evidence="1">
    <location>
        <begin position="403"/>
        <end position="422"/>
    </location>
</feature>
<dbReference type="Proteomes" id="UP000215509">
    <property type="component" value="Unassembled WGS sequence"/>
</dbReference>
<evidence type="ECO:0000313" key="4">
    <source>
        <dbReference type="Proteomes" id="UP000215509"/>
    </source>
</evidence>
<keyword evidence="1" id="KW-0812">Transmembrane</keyword>
<dbReference type="GO" id="GO:0006508">
    <property type="term" value="P:proteolysis"/>
    <property type="evidence" value="ECO:0007669"/>
    <property type="project" value="UniProtKB-KW"/>
</dbReference>